<dbReference type="Pfam" id="PF03929">
    <property type="entry name" value="PepSY_TM"/>
    <property type="match status" value="1"/>
</dbReference>
<feature type="transmembrane region" description="Helical" evidence="2">
    <location>
        <begin position="457"/>
        <end position="479"/>
    </location>
</feature>
<dbReference type="EMBL" id="AAMD01000076">
    <property type="protein sequence ID" value="EAU65635.1"/>
    <property type="molecule type" value="Genomic_DNA"/>
</dbReference>
<dbReference type="InterPro" id="IPR005625">
    <property type="entry name" value="PepSY-ass_TM"/>
</dbReference>
<feature type="transmembrane region" description="Helical" evidence="2">
    <location>
        <begin position="256"/>
        <end position="277"/>
    </location>
</feature>
<evidence type="ECO:0000256" key="2">
    <source>
        <dbReference type="SAM" id="Phobius"/>
    </source>
</evidence>
<feature type="transmembrane region" description="Helical" evidence="2">
    <location>
        <begin position="557"/>
        <end position="577"/>
    </location>
</feature>
<feature type="transmembrane region" description="Helical" evidence="2">
    <location>
        <begin position="527"/>
        <end position="545"/>
    </location>
</feature>
<accession>Q08YR6</accession>
<evidence type="ECO:0000313" key="3">
    <source>
        <dbReference type="EMBL" id="EAU65635.1"/>
    </source>
</evidence>
<feature type="region of interest" description="Disordered" evidence="1">
    <location>
        <begin position="1"/>
        <end position="23"/>
    </location>
</feature>
<dbReference type="PATRIC" id="fig|378806.16.peg.4703"/>
<dbReference type="PANTHER" id="PTHR34219">
    <property type="entry name" value="IRON-REGULATED INNER MEMBRANE PROTEIN-RELATED"/>
    <property type="match status" value="1"/>
</dbReference>
<feature type="transmembrane region" description="Helical" evidence="2">
    <location>
        <begin position="135"/>
        <end position="157"/>
    </location>
</feature>
<feature type="transmembrane region" description="Helical" evidence="2">
    <location>
        <begin position="304"/>
        <end position="329"/>
    </location>
</feature>
<keyword evidence="2" id="KW-0812">Transmembrane</keyword>
<name>Q08YR6_STIAD</name>
<proteinExistence type="predicted"/>
<evidence type="ECO:0000256" key="1">
    <source>
        <dbReference type="SAM" id="MobiDB-lite"/>
    </source>
</evidence>
<feature type="transmembrane region" description="Helical" evidence="2">
    <location>
        <begin position="491"/>
        <end position="512"/>
    </location>
</feature>
<keyword evidence="2" id="KW-1133">Transmembrane helix</keyword>
<protein>
    <submittedName>
        <fullName evidence="3">PepSY-associated membrane protein</fullName>
    </submittedName>
</protein>
<organism evidence="3 4">
    <name type="scientific">Stigmatella aurantiaca (strain DW4/3-1)</name>
    <dbReference type="NCBI Taxonomy" id="378806"/>
    <lineage>
        <taxon>Bacteria</taxon>
        <taxon>Pseudomonadati</taxon>
        <taxon>Myxococcota</taxon>
        <taxon>Myxococcia</taxon>
        <taxon>Myxococcales</taxon>
        <taxon>Cystobacterineae</taxon>
        <taxon>Archangiaceae</taxon>
        <taxon>Stigmatella</taxon>
    </lineage>
</organism>
<keyword evidence="2" id="KW-0472">Membrane</keyword>
<reference evidence="3 4" key="1">
    <citation type="submission" date="2006-04" db="EMBL/GenBank/DDBJ databases">
        <authorList>
            <person name="Nierman W.C."/>
        </authorList>
    </citation>
    <scope>NUCLEOTIDE SEQUENCE [LARGE SCALE GENOMIC DNA]</scope>
    <source>
        <strain evidence="3 4">DW4/3-1</strain>
    </source>
</reference>
<dbReference type="AlphaFoldDB" id="Q08YR6"/>
<feature type="transmembrane region" description="Helical" evidence="2">
    <location>
        <begin position="589"/>
        <end position="608"/>
    </location>
</feature>
<sequence>MPTSFATRPGASRARRLGKTRRPEVHALRQRFDRCRRGHHLAPRGGGGRRLRAGLYVHRLPERLVAAGAHGPGDVRQPRLVRCLHRGHSVRLRRPLGLAGLLGPERAVRRAGAGGISSRRVWSPGMSLRQSMAGLHTWAGLLVSWLLFTILFAGSLACFDKELTRWMQPSLHPPSGQQLSADQVRNWMHAHAPDAHAWWMRPPGPREPWWRVGWEPDGGAFQAFQLNAATGEPLPKTVGGDFFFTLHYDLHAGLNGMYVVAAAAILMLVALISGVIIHRRIFQDFFTLRPQATRQRAWLDAHNVLGVLGLPFHLLIAYTGLAIFVITYMQAGIRVAYQGDAGRFDTEVQRSWEREDIGQPAPPPVSLDGLIVQAQRTWGDGGTAGWISVHHPGDAAAVVSIRRRDDSRITDDQRTVSFDAATGALLHVQPPYDPGYRTYAWMTGLHMAQYGGQWVRGLYMMLGLAGCLMLVSGVQLWLAKREARGVLGLGLVRGLNGAVLGGLPLASLALLWANRLLPSGLPGREHWEVRAFLFTWTASIVWAALGHGKGRLTRDQFLVGAFLALGLPLVSVVRAPQGHLGASLARGDWALAGVDLVLLATGAVCALLSRRLGRVRAPAPTPPQRLAEESA</sequence>
<evidence type="ECO:0000313" key="4">
    <source>
        <dbReference type="Proteomes" id="UP000032702"/>
    </source>
</evidence>
<gene>
    <name evidence="3" type="ORF">STIAU_6501</name>
</gene>
<comment type="caution">
    <text evidence="3">The sequence shown here is derived from an EMBL/GenBank/DDBJ whole genome shotgun (WGS) entry which is preliminary data.</text>
</comment>
<dbReference type="PANTHER" id="PTHR34219:SF4">
    <property type="entry name" value="PEPSY DOMAIN-CONTAINING PROTEIN"/>
    <property type="match status" value="1"/>
</dbReference>
<dbReference type="Proteomes" id="UP000032702">
    <property type="component" value="Unassembled WGS sequence"/>
</dbReference>